<feature type="region of interest" description="Disordered" evidence="1">
    <location>
        <begin position="428"/>
        <end position="460"/>
    </location>
</feature>
<reference evidence="3" key="1">
    <citation type="journal article" date="2019" name="Nat. Commun.">
        <title>The genome of broomcorn millet.</title>
        <authorList>
            <person name="Zou C."/>
            <person name="Miki D."/>
            <person name="Li D."/>
            <person name="Tang Q."/>
            <person name="Xiao L."/>
            <person name="Rajput S."/>
            <person name="Deng P."/>
            <person name="Jia W."/>
            <person name="Huang R."/>
            <person name="Zhang M."/>
            <person name="Sun Y."/>
            <person name="Hu J."/>
            <person name="Fu X."/>
            <person name="Schnable P.S."/>
            <person name="Li F."/>
            <person name="Zhang H."/>
            <person name="Feng B."/>
            <person name="Zhu X."/>
            <person name="Liu R."/>
            <person name="Schnable J.C."/>
            <person name="Zhu J.-K."/>
            <person name="Zhang H."/>
        </authorList>
    </citation>
    <scope>NUCLEOTIDE SEQUENCE [LARGE SCALE GENOMIC DNA]</scope>
</reference>
<keyword evidence="3" id="KW-1185">Reference proteome</keyword>
<dbReference type="PANTHER" id="PTHR10894">
    <property type="entry name" value="NUCLEOLAR PROTEIN 5 NUCLEOLAR PROTEIN NOP5 NOP58"/>
    <property type="match status" value="1"/>
</dbReference>
<sequence length="484" mass="55421">MSVVRRAVLGNLGLILLLFETPSGFAIFRFDGIHLFLPNAKENIWANFVKDYMAHDVIWLKEFKTFKNKARVFGHAGVDKELAEMIHRWHVPGQLLAVGKLEHKIVIESELNIPCMYDDTVMEVIWGIKNLMKSLVPDDDSKLSKEECLQMSLGMETVLMRHGIVVTPEMINEQIIEYASILYDCELYETKHSGFLTNCGDWLEEIFGIECKGWSPMKLATALKILCIPEDYIPHDDPELLLKLKTHGPDYDGILLKRTSVTIHREMVTAREVLTDTVEKLKLLTTEANGYPENPEGFVKQETSYLTLHHREKDNNFCLFMPRFDALRGTINAKSWKLQKEVDQGMNDRVPDFVFLAHVVDMVSSTQVPFAFRSCSSLPFATRLMLLPLWPVAFAFMLLQWFCSKTFTVSFYFLRGRLHHTWSVPYTASRSGPRGRGGGSTGNRRPRAGREASGRGSSGSTLDWRMAELLFRMEQRRLRESAMN</sequence>
<dbReference type="Proteomes" id="UP000275267">
    <property type="component" value="Unassembled WGS sequence"/>
</dbReference>
<dbReference type="OrthoDB" id="593392at2759"/>
<gene>
    <name evidence="2" type="ORF">C2845_PM08G13050</name>
</gene>
<dbReference type="GO" id="GO:0030515">
    <property type="term" value="F:snoRNA binding"/>
    <property type="evidence" value="ECO:0007669"/>
    <property type="project" value="InterPro"/>
</dbReference>
<dbReference type="InterPro" id="IPR045056">
    <property type="entry name" value="Nop56/Nop58"/>
</dbReference>
<dbReference type="AlphaFoldDB" id="A0A3L6R4S1"/>
<comment type="caution">
    <text evidence="2">The sequence shown here is derived from an EMBL/GenBank/DDBJ whole genome shotgun (WGS) entry which is preliminary data.</text>
</comment>
<name>A0A3L6R4S1_PANMI</name>
<dbReference type="STRING" id="4540.A0A3L6R4S1"/>
<organism evidence="2 3">
    <name type="scientific">Panicum miliaceum</name>
    <name type="common">Proso millet</name>
    <name type="synonym">Broomcorn millet</name>
    <dbReference type="NCBI Taxonomy" id="4540"/>
    <lineage>
        <taxon>Eukaryota</taxon>
        <taxon>Viridiplantae</taxon>
        <taxon>Streptophyta</taxon>
        <taxon>Embryophyta</taxon>
        <taxon>Tracheophyta</taxon>
        <taxon>Spermatophyta</taxon>
        <taxon>Magnoliopsida</taxon>
        <taxon>Liliopsida</taxon>
        <taxon>Poales</taxon>
        <taxon>Poaceae</taxon>
        <taxon>PACMAD clade</taxon>
        <taxon>Panicoideae</taxon>
        <taxon>Panicodae</taxon>
        <taxon>Paniceae</taxon>
        <taxon>Panicinae</taxon>
        <taxon>Panicum</taxon>
        <taxon>Panicum sect. Panicum</taxon>
    </lineage>
</organism>
<proteinExistence type="predicted"/>
<dbReference type="EMBL" id="PQIB02000010">
    <property type="protein sequence ID" value="RLM93908.1"/>
    <property type="molecule type" value="Genomic_DNA"/>
</dbReference>
<evidence type="ECO:0000313" key="3">
    <source>
        <dbReference type="Proteomes" id="UP000275267"/>
    </source>
</evidence>
<protein>
    <submittedName>
        <fullName evidence="2">Uncharacterized protein</fullName>
    </submittedName>
</protein>
<evidence type="ECO:0000313" key="2">
    <source>
        <dbReference type="EMBL" id="RLM93908.1"/>
    </source>
</evidence>
<dbReference type="PANTHER" id="PTHR10894:SF24">
    <property type="entry name" value="OS02G0511800 PROTEIN"/>
    <property type="match status" value="1"/>
</dbReference>
<dbReference type="GO" id="GO:0032040">
    <property type="term" value="C:small-subunit processome"/>
    <property type="evidence" value="ECO:0007669"/>
    <property type="project" value="InterPro"/>
</dbReference>
<dbReference type="GO" id="GO:0031428">
    <property type="term" value="C:box C/D methylation guide snoRNP complex"/>
    <property type="evidence" value="ECO:0007669"/>
    <property type="project" value="InterPro"/>
</dbReference>
<accession>A0A3L6R4S1</accession>
<evidence type="ECO:0000256" key="1">
    <source>
        <dbReference type="SAM" id="MobiDB-lite"/>
    </source>
</evidence>